<reference evidence="3" key="1">
    <citation type="submission" date="2023-07" db="EMBL/GenBank/DDBJ databases">
        <title>A chromosome-level genome assembly of Lolium multiflorum.</title>
        <authorList>
            <person name="Chen Y."/>
            <person name="Copetti D."/>
            <person name="Kolliker R."/>
            <person name="Studer B."/>
        </authorList>
    </citation>
    <scope>NUCLEOTIDE SEQUENCE</scope>
    <source>
        <strain evidence="3">02402/16</strain>
        <tissue evidence="3">Leaf</tissue>
    </source>
</reference>
<dbReference type="AlphaFoldDB" id="A0AAD8T3M0"/>
<sequence length="419" mass="46374">MKVEGRRNNSRKRWVSELINPITRTWDEEAIRSCCAPADARVILSIKIPVRASEDFIAWSAESNGIFSVRSAYRVGVNPTIQRLSQGQSSSEPSGDRSIWKMVWEASVPQKLRIFAWRVATDSLAVLAGLHKRINTVNPTCSICGQIAEDSHHALIRCTLARALRDETRKLWRLPPEEAFEYNGKEWILQLLCSISKSDRPKVIFLLWRVWHHRNNVVHGDGKASITASALFIVNYHRSFLAARYPLDQHSSEDPLVHTKWIAPTEGSLKANVDAGWDEVSKTAGLGVIIRDHKGQVILTEWKHIQACASAEEAELQACIAGIKHLISIGCDQAIVESDCLRAVQAISSSGQELSSGWALCNEARDLIRVFGSISICKVDRVSNGAAHVLAQLGKSGFDSLLRGEGPSCVSELIAQDCN</sequence>
<dbReference type="SUPFAM" id="SSF53098">
    <property type="entry name" value="Ribonuclease H-like"/>
    <property type="match status" value="1"/>
</dbReference>
<dbReference type="InterPro" id="IPR044730">
    <property type="entry name" value="RNase_H-like_dom_plant"/>
</dbReference>
<name>A0AAD8T3M0_LOLMU</name>
<evidence type="ECO:0008006" key="5">
    <source>
        <dbReference type="Google" id="ProtNLM"/>
    </source>
</evidence>
<evidence type="ECO:0000313" key="4">
    <source>
        <dbReference type="Proteomes" id="UP001231189"/>
    </source>
</evidence>
<feature type="domain" description="RNase H type-1" evidence="1">
    <location>
        <begin position="272"/>
        <end position="392"/>
    </location>
</feature>
<evidence type="ECO:0000259" key="2">
    <source>
        <dbReference type="Pfam" id="PF13966"/>
    </source>
</evidence>
<dbReference type="InterPro" id="IPR026960">
    <property type="entry name" value="RVT-Znf"/>
</dbReference>
<comment type="caution">
    <text evidence="3">The sequence shown here is derived from an EMBL/GenBank/DDBJ whole genome shotgun (WGS) entry which is preliminary data.</text>
</comment>
<dbReference type="InterPro" id="IPR036397">
    <property type="entry name" value="RNaseH_sf"/>
</dbReference>
<evidence type="ECO:0000313" key="3">
    <source>
        <dbReference type="EMBL" id="KAK1668586.1"/>
    </source>
</evidence>
<gene>
    <name evidence="3" type="ORF">QYE76_056745</name>
</gene>
<protein>
    <recommendedName>
        <fullName evidence="5">Reverse transcriptase zinc-binding domain-containing protein</fullName>
    </recommendedName>
</protein>
<dbReference type="PANTHER" id="PTHR47074">
    <property type="entry name" value="BNAC02G40300D PROTEIN"/>
    <property type="match status" value="1"/>
</dbReference>
<dbReference type="EMBL" id="JAUUTY010000003">
    <property type="protein sequence ID" value="KAK1668586.1"/>
    <property type="molecule type" value="Genomic_DNA"/>
</dbReference>
<dbReference type="Pfam" id="PF13456">
    <property type="entry name" value="RVT_3"/>
    <property type="match status" value="1"/>
</dbReference>
<dbReference type="Pfam" id="PF13966">
    <property type="entry name" value="zf-RVT"/>
    <property type="match status" value="1"/>
</dbReference>
<dbReference type="InterPro" id="IPR002156">
    <property type="entry name" value="RNaseH_domain"/>
</dbReference>
<dbReference type="PANTHER" id="PTHR47074:SF11">
    <property type="entry name" value="REVERSE TRANSCRIPTASE-LIKE PROTEIN"/>
    <property type="match status" value="1"/>
</dbReference>
<dbReference type="Gene3D" id="3.30.420.10">
    <property type="entry name" value="Ribonuclease H-like superfamily/Ribonuclease H"/>
    <property type="match status" value="1"/>
</dbReference>
<accession>A0AAD8T3M0</accession>
<organism evidence="3 4">
    <name type="scientific">Lolium multiflorum</name>
    <name type="common">Italian ryegrass</name>
    <name type="synonym">Lolium perenne subsp. multiflorum</name>
    <dbReference type="NCBI Taxonomy" id="4521"/>
    <lineage>
        <taxon>Eukaryota</taxon>
        <taxon>Viridiplantae</taxon>
        <taxon>Streptophyta</taxon>
        <taxon>Embryophyta</taxon>
        <taxon>Tracheophyta</taxon>
        <taxon>Spermatophyta</taxon>
        <taxon>Magnoliopsida</taxon>
        <taxon>Liliopsida</taxon>
        <taxon>Poales</taxon>
        <taxon>Poaceae</taxon>
        <taxon>BOP clade</taxon>
        <taxon>Pooideae</taxon>
        <taxon>Poodae</taxon>
        <taxon>Poeae</taxon>
        <taxon>Poeae Chloroplast Group 2 (Poeae type)</taxon>
        <taxon>Loliodinae</taxon>
        <taxon>Loliinae</taxon>
        <taxon>Lolium</taxon>
    </lineage>
</organism>
<keyword evidence="4" id="KW-1185">Reference proteome</keyword>
<feature type="domain" description="Reverse transcriptase zinc-binding" evidence="2">
    <location>
        <begin position="88"/>
        <end position="163"/>
    </location>
</feature>
<dbReference type="CDD" id="cd06222">
    <property type="entry name" value="RNase_H_like"/>
    <property type="match status" value="1"/>
</dbReference>
<dbReference type="InterPro" id="IPR052929">
    <property type="entry name" value="RNase_H-like_EbsB-rel"/>
</dbReference>
<dbReference type="Proteomes" id="UP001231189">
    <property type="component" value="Unassembled WGS sequence"/>
</dbReference>
<proteinExistence type="predicted"/>
<dbReference type="GO" id="GO:0003676">
    <property type="term" value="F:nucleic acid binding"/>
    <property type="evidence" value="ECO:0007669"/>
    <property type="project" value="InterPro"/>
</dbReference>
<dbReference type="InterPro" id="IPR012337">
    <property type="entry name" value="RNaseH-like_sf"/>
</dbReference>
<evidence type="ECO:0000259" key="1">
    <source>
        <dbReference type="Pfam" id="PF13456"/>
    </source>
</evidence>
<dbReference type="GO" id="GO:0004523">
    <property type="term" value="F:RNA-DNA hybrid ribonuclease activity"/>
    <property type="evidence" value="ECO:0007669"/>
    <property type="project" value="InterPro"/>
</dbReference>